<dbReference type="Proteomes" id="UP000054485">
    <property type="component" value="Unassembled WGS sequence"/>
</dbReference>
<protein>
    <submittedName>
        <fullName evidence="1">Uncharacterized protein</fullName>
    </submittedName>
</protein>
<dbReference type="AlphaFoldDB" id="A0A0D0B2C3"/>
<name>A0A0D0B2C3_9AGAM</name>
<dbReference type="InParanoid" id="A0A0D0B2C3"/>
<gene>
    <name evidence="1" type="ORF">CY34DRAFT_414041</name>
</gene>
<sequence>MQLPCMFELITVKIIDSNGIPWSRCVAWSCNITVYQGLHFNGAWCVKLLCLNSSFKSLTPQSASGRTRRISCTELA</sequence>
<dbReference type="HOGENOM" id="CLU_2656100_0_0_1"/>
<evidence type="ECO:0000313" key="1">
    <source>
        <dbReference type="EMBL" id="KIK38088.1"/>
    </source>
</evidence>
<keyword evidence="2" id="KW-1185">Reference proteome</keyword>
<evidence type="ECO:0000313" key="2">
    <source>
        <dbReference type="Proteomes" id="UP000054485"/>
    </source>
</evidence>
<reference evidence="1 2" key="1">
    <citation type="submission" date="2014-04" db="EMBL/GenBank/DDBJ databases">
        <authorList>
            <consortium name="DOE Joint Genome Institute"/>
            <person name="Kuo A."/>
            <person name="Ruytinx J."/>
            <person name="Rineau F."/>
            <person name="Colpaert J."/>
            <person name="Kohler A."/>
            <person name="Nagy L.G."/>
            <person name="Floudas D."/>
            <person name="Copeland A."/>
            <person name="Barry K.W."/>
            <person name="Cichocki N."/>
            <person name="Veneault-Fourrey C."/>
            <person name="LaButti K."/>
            <person name="Lindquist E.A."/>
            <person name="Lipzen A."/>
            <person name="Lundell T."/>
            <person name="Morin E."/>
            <person name="Murat C."/>
            <person name="Sun H."/>
            <person name="Tunlid A."/>
            <person name="Henrissat B."/>
            <person name="Grigoriev I.V."/>
            <person name="Hibbett D.S."/>
            <person name="Martin F."/>
            <person name="Nordberg H.P."/>
            <person name="Cantor M.N."/>
            <person name="Hua S.X."/>
        </authorList>
    </citation>
    <scope>NUCLEOTIDE SEQUENCE [LARGE SCALE GENOMIC DNA]</scope>
    <source>
        <strain evidence="1 2">UH-Slu-Lm8-n1</strain>
    </source>
</reference>
<proteinExistence type="predicted"/>
<reference evidence="2" key="2">
    <citation type="submission" date="2015-01" db="EMBL/GenBank/DDBJ databases">
        <title>Evolutionary Origins and Diversification of the Mycorrhizal Mutualists.</title>
        <authorList>
            <consortium name="DOE Joint Genome Institute"/>
            <consortium name="Mycorrhizal Genomics Consortium"/>
            <person name="Kohler A."/>
            <person name="Kuo A."/>
            <person name="Nagy L.G."/>
            <person name="Floudas D."/>
            <person name="Copeland A."/>
            <person name="Barry K.W."/>
            <person name="Cichocki N."/>
            <person name="Veneault-Fourrey C."/>
            <person name="LaButti K."/>
            <person name="Lindquist E.A."/>
            <person name="Lipzen A."/>
            <person name="Lundell T."/>
            <person name="Morin E."/>
            <person name="Murat C."/>
            <person name="Riley R."/>
            <person name="Ohm R."/>
            <person name="Sun H."/>
            <person name="Tunlid A."/>
            <person name="Henrissat B."/>
            <person name="Grigoriev I.V."/>
            <person name="Hibbett D.S."/>
            <person name="Martin F."/>
        </authorList>
    </citation>
    <scope>NUCLEOTIDE SEQUENCE [LARGE SCALE GENOMIC DNA]</scope>
    <source>
        <strain evidence="2">UH-Slu-Lm8-n1</strain>
    </source>
</reference>
<dbReference type="EMBL" id="KN835411">
    <property type="protein sequence ID" value="KIK38088.1"/>
    <property type="molecule type" value="Genomic_DNA"/>
</dbReference>
<organism evidence="1 2">
    <name type="scientific">Suillus luteus UH-Slu-Lm8-n1</name>
    <dbReference type="NCBI Taxonomy" id="930992"/>
    <lineage>
        <taxon>Eukaryota</taxon>
        <taxon>Fungi</taxon>
        <taxon>Dikarya</taxon>
        <taxon>Basidiomycota</taxon>
        <taxon>Agaricomycotina</taxon>
        <taxon>Agaricomycetes</taxon>
        <taxon>Agaricomycetidae</taxon>
        <taxon>Boletales</taxon>
        <taxon>Suillineae</taxon>
        <taxon>Suillaceae</taxon>
        <taxon>Suillus</taxon>
    </lineage>
</organism>
<accession>A0A0D0B2C3</accession>